<feature type="domain" description="Pyrrolo-quinoline quinone repeat" evidence="1">
    <location>
        <begin position="65"/>
        <end position="166"/>
    </location>
</feature>
<dbReference type="InterPro" id="IPR006311">
    <property type="entry name" value="TAT_signal"/>
</dbReference>
<dbReference type="PANTHER" id="PTHR34512">
    <property type="entry name" value="CELL SURFACE PROTEIN"/>
    <property type="match status" value="1"/>
</dbReference>
<evidence type="ECO:0000313" key="2">
    <source>
        <dbReference type="EMBL" id="SEO26393.1"/>
    </source>
</evidence>
<evidence type="ECO:0000313" key="3">
    <source>
        <dbReference type="Proteomes" id="UP000199126"/>
    </source>
</evidence>
<organism evidence="2 3">
    <name type="scientific">Halogranum amylolyticum</name>
    <dbReference type="NCBI Taxonomy" id="660520"/>
    <lineage>
        <taxon>Archaea</taxon>
        <taxon>Methanobacteriati</taxon>
        <taxon>Methanobacteriota</taxon>
        <taxon>Stenosarchaea group</taxon>
        <taxon>Halobacteria</taxon>
        <taxon>Halobacteriales</taxon>
        <taxon>Haloferacaceae</taxon>
    </lineage>
</organism>
<dbReference type="PROSITE" id="PS51257">
    <property type="entry name" value="PROKAR_LIPOPROTEIN"/>
    <property type="match status" value="1"/>
</dbReference>
<dbReference type="InterPro" id="IPR015943">
    <property type="entry name" value="WD40/YVTN_repeat-like_dom_sf"/>
</dbReference>
<reference evidence="3" key="1">
    <citation type="submission" date="2016-10" db="EMBL/GenBank/DDBJ databases">
        <authorList>
            <person name="Varghese N."/>
            <person name="Submissions S."/>
        </authorList>
    </citation>
    <scope>NUCLEOTIDE SEQUENCE [LARGE SCALE GENOMIC DNA]</scope>
    <source>
        <strain evidence="3">CGMCC 1.10121</strain>
    </source>
</reference>
<dbReference type="SMART" id="SM00564">
    <property type="entry name" value="PQQ"/>
    <property type="match status" value="5"/>
</dbReference>
<dbReference type="PROSITE" id="PS51318">
    <property type="entry name" value="TAT"/>
    <property type="match status" value="1"/>
</dbReference>
<protein>
    <submittedName>
        <fullName evidence="2">Outer membrane protein assembly factor BamB, contains PQQ-like beta-propeller repeat</fullName>
    </submittedName>
</protein>
<dbReference type="SUPFAM" id="SSF50998">
    <property type="entry name" value="Quinoprotein alcohol dehydrogenase-like"/>
    <property type="match status" value="1"/>
</dbReference>
<keyword evidence="3" id="KW-1185">Reference proteome</keyword>
<dbReference type="InterPro" id="IPR011047">
    <property type="entry name" value="Quinoprotein_ADH-like_sf"/>
</dbReference>
<dbReference type="PANTHER" id="PTHR34512:SF30">
    <property type="entry name" value="OUTER MEMBRANE PROTEIN ASSEMBLY FACTOR BAMB"/>
    <property type="match status" value="1"/>
</dbReference>
<dbReference type="EMBL" id="FODV01000001">
    <property type="protein sequence ID" value="SEO26393.1"/>
    <property type="molecule type" value="Genomic_DNA"/>
</dbReference>
<feature type="domain" description="Pyrrolo-quinoline quinone repeat" evidence="1">
    <location>
        <begin position="185"/>
        <end position="285"/>
    </location>
</feature>
<dbReference type="InterPro" id="IPR002372">
    <property type="entry name" value="PQQ_rpt_dom"/>
</dbReference>
<dbReference type="InterPro" id="IPR018391">
    <property type="entry name" value="PQQ_b-propeller_rpt"/>
</dbReference>
<gene>
    <name evidence="2" type="ORF">SAMN04487948_101409</name>
</gene>
<dbReference type="OrthoDB" id="136681at2157"/>
<accession>A0A1H8NAD9</accession>
<dbReference type="Pfam" id="PF13360">
    <property type="entry name" value="PQQ_2"/>
    <property type="match status" value="2"/>
</dbReference>
<evidence type="ECO:0000259" key="1">
    <source>
        <dbReference type="Pfam" id="PF13360"/>
    </source>
</evidence>
<name>A0A1H8NAD9_9EURY</name>
<dbReference type="AlphaFoldDB" id="A0A1H8NAD9"/>
<dbReference type="Gene3D" id="2.40.10.480">
    <property type="match status" value="3"/>
</dbReference>
<dbReference type="Gene3D" id="2.130.10.10">
    <property type="entry name" value="YVTN repeat-like/Quinoprotein amine dehydrogenase"/>
    <property type="match status" value="1"/>
</dbReference>
<sequence>MPSRRQVLTTVGALSAGSAAGCLGERETAGAAVDGDGTTDWPMAHFDTVASGYNPKSVGPTEKPTERWNVEVGWSIGRPAVADGTVYLSTQTHLHAIDVESGEERWSRGPTDRTDAPGYTAPAVDDGTVYVGVSRGGGLLALDAADGSERWRYETGDERTGVDVPPIPDSVGDGGWSSLVVASDDGVVHHLDLETQEANWTFEVYGHVSRLVSRGNVVHAGTEGGEVYALYDGEGLWRRKLPGKITALGAQHDGGDVLASTFGGGVFRLRDGAHAGRTRWHTEDGPVAHEAFVVADGRVCGTDLADATVLDERSGDVQWEVDGDFGVPPAGAGDTLYLGGEDGIVAYRLDGGFGVDDVRFGGKRWHYPFEGSVGSGVTVADGAVFAVDTGGEDAPSRLVVLE</sequence>
<proteinExistence type="predicted"/>
<dbReference type="Proteomes" id="UP000199126">
    <property type="component" value="Unassembled WGS sequence"/>
</dbReference>
<dbReference type="RefSeq" id="WP_089820776.1">
    <property type="nucleotide sequence ID" value="NZ_FODV01000001.1"/>
</dbReference>